<evidence type="ECO:0000313" key="1">
    <source>
        <dbReference type="EMBL" id="VDO77344.1"/>
    </source>
</evidence>
<reference evidence="1 2" key="2">
    <citation type="submission" date="2018-11" db="EMBL/GenBank/DDBJ databases">
        <authorList>
            <consortium name="Pathogen Informatics"/>
        </authorList>
    </citation>
    <scope>NUCLEOTIDE SEQUENCE [LARGE SCALE GENOMIC DNA]</scope>
</reference>
<evidence type="ECO:0000313" key="2">
    <source>
        <dbReference type="Proteomes" id="UP000267606"/>
    </source>
</evidence>
<reference evidence="3" key="1">
    <citation type="submission" date="2016-06" db="UniProtKB">
        <authorList>
            <consortium name="WormBaseParasite"/>
        </authorList>
    </citation>
    <scope>IDENTIFICATION</scope>
</reference>
<protein>
    <submittedName>
        <fullName evidence="1 3">Uncharacterized protein</fullName>
    </submittedName>
</protein>
<sequence length="38" mass="4434">MMSTLHCLFIFVVMFLIRLSSASLKLVNLIKLFCMLKK</sequence>
<dbReference type="Proteomes" id="UP000267606">
    <property type="component" value="Unassembled WGS sequence"/>
</dbReference>
<accession>A0A183HVP5</accession>
<gene>
    <name evidence="1" type="ORF">OFLC_LOCUS11559</name>
</gene>
<organism evidence="3">
    <name type="scientific">Onchocerca flexuosa</name>
    <dbReference type="NCBI Taxonomy" id="387005"/>
    <lineage>
        <taxon>Eukaryota</taxon>
        <taxon>Metazoa</taxon>
        <taxon>Ecdysozoa</taxon>
        <taxon>Nematoda</taxon>
        <taxon>Chromadorea</taxon>
        <taxon>Rhabditida</taxon>
        <taxon>Spirurina</taxon>
        <taxon>Spiruromorpha</taxon>
        <taxon>Filarioidea</taxon>
        <taxon>Onchocercidae</taxon>
        <taxon>Onchocerca</taxon>
    </lineage>
</organism>
<dbReference type="EMBL" id="UZAJ01016818">
    <property type="protein sequence ID" value="VDO77344.1"/>
    <property type="molecule type" value="Genomic_DNA"/>
</dbReference>
<evidence type="ECO:0000313" key="3">
    <source>
        <dbReference type="WBParaSite" id="OFLC_0001155701-mRNA-1"/>
    </source>
</evidence>
<proteinExistence type="predicted"/>
<keyword evidence="2" id="KW-1185">Reference proteome</keyword>
<dbReference type="AlphaFoldDB" id="A0A183HVP5"/>
<name>A0A183HVP5_9BILA</name>
<dbReference type="WBParaSite" id="OFLC_0001155701-mRNA-1">
    <property type="protein sequence ID" value="OFLC_0001155701-mRNA-1"/>
    <property type="gene ID" value="OFLC_0001155701"/>
</dbReference>